<dbReference type="EMBL" id="BAAAPK010000001">
    <property type="protein sequence ID" value="GAA1667253.1"/>
    <property type="molecule type" value="Genomic_DNA"/>
</dbReference>
<proteinExistence type="predicted"/>
<keyword evidence="3" id="KW-1185">Reference proteome</keyword>
<sequence>MALFSRRKKTDDAVPQSDEVSPSGEVLEVGEVPQVGETAESGEARTSPTAETGAASVNISVSSYQGLGAQAAPPAPPAEPVAQPPAPAPPRPAEAPAPTETIPGLRDNVLLRDALAALPAQPESTDLLEVARQMMQGHLFLRVKGDARALLAEGKDLPLGVAKVGDAQYVLAFSSGAALRKSLEADRDTDTSAMGQPVLAVLRHTLAGPYTGLIIDNSSAPARAVLPRELIEKLVEQADPSLELKTLLAGERTAETGSRVSDALTRVKFWVAVNTSAEGRMGVAEARGTDGSRLIELYSHPLEVATLRRGDQAAPMTAAQLGAALRADEALDGAIVDAHGPWIRLSRDDLAPVIALAGS</sequence>
<dbReference type="RefSeq" id="WP_344052093.1">
    <property type="nucleotide sequence ID" value="NZ_BAAAPK010000001.1"/>
</dbReference>
<feature type="compositionally biased region" description="Pro residues" evidence="1">
    <location>
        <begin position="73"/>
        <end position="95"/>
    </location>
</feature>
<name>A0ABP4SC87_9MICO</name>
<reference evidence="3" key="1">
    <citation type="journal article" date="2019" name="Int. J. Syst. Evol. Microbiol.">
        <title>The Global Catalogue of Microorganisms (GCM) 10K type strain sequencing project: providing services to taxonomists for standard genome sequencing and annotation.</title>
        <authorList>
            <consortium name="The Broad Institute Genomics Platform"/>
            <consortium name="The Broad Institute Genome Sequencing Center for Infectious Disease"/>
            <person name="Wu L."/>
            <person name="Ma J."/>
        </authorList>
    </citation>
    <scope>NUCLEOTIDE SEQUENCE [LARGE SCALE GENOMIC DNA]</scope>
    <source>
        <strain evidence="3">JCM 15575</strain>
    </source>
</reference>
<evidence type="ECO:0008006" key="4">
    <source>
        <dbReference type="Google" id="ProtNLM"/>
    </source>
</evidence>
<feature type="compositionally biased region" description="Polar residues" evidence="1">
    <location>
        <begin position="44"/>
        <end position="65"/>
    </location>
</feature>
<accession>A0ABP4SC87</accession>
<evidence type="ECO:0000256" key="1">
    <source>
        <dbReference type="SAM" id="MobiDB-lite"/>
    </source>
</evidence>
<protein>
    <recommendedName>
        <fullName evidence="4">SseB protein N-terminal domain-containing protein</fullName>
    </recommendedName>
</protein>
<gene>
    <name evidence="2" type="ORF">GCM10009807_09290</name>
</gene>
<evidence type="ECO:0000313" key="2">
    <source>
        <dbReference type="EMBL" id="GAA1667253.1"/>
    </source>
</evidence>
<dbReference type="Proteomes" id="UP001500596">
    <property type="component" value="Unassembled WGS sequence"/>
</dbReference>
<evidence type="ECO:0000313" key="3">
    <source>
        <dbReference type="Proteomes" id="UP001500596"/>
    </source>
</evidence>
<feature type="region of interest" description="Disordered" evidence="1">
    <location>
        <begin position="1"/>
        <end position="103"/>
    </location>
</feature>
<organism evidence="2 3">
    <name type="scientific">Microbacterium lacus</name>
    <dbReference type="NCBI Taxonomy" id="415217"/>
    <lineage>
        <taxon>Bacteria</taxon>
        <taxon>Bacillati</taxon>
        <taxon>Actinomycetota</taxon>
        <taxon>Actinomycetes</taxon>
        <taxon>Micrococcales</taxon>
        <taxon>Microbacteriaceae</taxon>
        <taxon>Microbacterium</taxon>
    </lineage>
</organism>
<comment type="caution">
    <text evidence="2">The sequence shown here is derived from an EMBL/GenBank/DDBJ whole genome shotgun (WGS) entry which is preliminary data.</text>
</comment>